<accession>A0A9D4RG69</accession>
<sequence length="90" mass="9689">MKIVVILPAEVLVGIDGGFGTFQSSSCAQQQACVNNESSSITSVEHELVCQSSRKKALANSVDPDEMPHDAAKASEDKKDILFHFIGRLL</sequence>
<reference evidence="1" key="2">
    <citation type="submission" date="2020-11" db="EMBL/GenBank/DDBJ databases">
        <authorList>
            <person name="McCartney M.A."/>
            <person name="Auch B."/>
            <person name="Kono T."/>
            <person name="Mallez S."/>
            <person name="Becker A."/>
            <person name="Gohl D.M."/>
            <person name="Silverstein K.A.T."/>
            <person name="Koren S."/>
            <person name="Bechman K.B."/>
            <person name="Herman A."/>
            <person name="Abrahante J.E."/>
            <person name="Garbe J."/>
        </authorList>
    </citation>
    <scope>NUCLEOTIDE SEQUENCE</scope>
    <source>
        <strain evidence="1">Duluth1</strain>
        <tissue evidence="1">Whole animal</tissue>
    </source>
</reference>
<evidence type="ECO:0000313" key="2">
    <source>
        <dbReference type="Proteomes" id="UP000828390"/>
    </source>
</evidence>
<dbReference type="AlphaFoldDB" id="A0A9D4RG69"/>
<gene>
    <name evidence="1" type="ORF">DPMN_029385</name>
</gene>
<protein>
    <submittedName>
        <fullName evidence="1">Uncharacterized protein</fullName>
    </submittedName>
</protein>
<dbReference type="Proteomes" id="UP000828390">
    <property type="component" value="Unassembled WGS sequence"/>
</dbReference>
<dbReference type="EMBL" id="JAIWYP010000002">
    <property type="protein sequence ID" value="KAH3866323.1"/>
    <property type="molecule type" value="Genomic_DNA"/>
</dbReference>
<keyword evidence="2" id="KW-1185">Reference proteome</keyword>
<organism evidence="1 2">
    <name type="scientific">Dreissena polymorpha</name>
    <name type="common">Zebra mussel</name>
    <name type="synonym">Mytilus polymorpha</name>
    <dbReference type="NCBI Taxonomy" id="45954"/>
    <lineage>
        <taxon>Eukaryota</taxon>
        <taxon>Metazoa</taxon>
        <taxon>Spiralia</taxon>
        <taxon>Lophotrochozoa</taxon>
        <taxon>Mollusca</taxon>
        <taxon>Bivalvia</taxon>
        <taxon>Autobranchia</taxon>
        <taxon>Heteroconchia</taxon>
        <taxon>Euheterodonta</taxon>
        <taxon>Imparidentia</taxon>
        <taxon>Neoheterodontei</taxon>
        <taxon>Myida</taxon>
        <taxon>Dreissenoidea</taxon>
        <taxon>Dreissenidae</taxon>
        <taxon>Dreissena</taxon>
    </lineage>
</organism>
<evidence type="ECO:0000313" key="1">
    <source>
        <dbReference type="EMBL" id="KAH3866323.1"/>
    </source>
</evidence>
<comment type="caution">
    <text evidence="1">The sequence shown here is derived from an EMBL/GenBank/DDBJ whole genome shotgun (WGS) entry which is preliminary data.</text>
</comment>
<name>A0A9D4RG69_DREPO</name>
<reference evidence="1" key="1">
    <citation type="journal article" date="2019" name="bioRxiv">
        <title>The Genome of the Zebra Mussel, Dreissena polymorpha: A Resource for Invasive Species Research.</title>
        <authorList>
            <person name="McCartney M.A."/>
            <person name="Auch B."/>
            <person name="Kono T."/>
            <person name="Mallez S."/>
            <person name="Zhang Y."/>
            <person name="Obille A."/>
            <person name="Becker A."/>
            <person name="Abrahante J.E."/>
            <person name="Garbe J."/>
            <person name="Badalamenti J.P."/>
            <person name="Herman A."/>
            <person name="Mangelson H."/>
            <person name="Liachko I."/>
            <person name="Sullivan S."/>
            <person name="Sone E.D."/>
            <person name="Koren S."/>
            <person name="Silverstein K.A.T."/>
            <person name="Beckman K.B."/>
            <person name="Gohl D.M."/>
        </authorList>
    </citation>
    <scope>NUCLEOTIDE SEQUENCE</scope>
    <source>
        <strain evidence="1">Duluth1</strain>
        <tissue evidence="1">Whole animal</tissue>
    </source>
</reference>
<proteinExistence type="predicted"/>